<dbReference type="EMBL" id="KN823878">
    <property type="protein sequence ID" value="KIO15683.1"/>
    <property type="molecule type" value="Genomic_DNA"/>
</dbReference>
<accession>A0A0C3KAE5</accession>
<dbReference type="EMBL" id="KN823292">
    <property type="protein sequence ID" value="KIO18363.1"/>
    <property type="molecule type" value="Genomic_DNA"/>
</dbReference>
<keyword evidence="3" id="KW-1185">Reference proteome</keyword>
<reference evidence="2" key="3">
    <citation type="submission" date="2015-02" db="EMBL/GenBank/DDBJ databases">
        <title>Evolutionary Origins and Diversification of the Mycorrhizal Mutualists.</title>
        <authorList>
            <consortium name="DOE Joint Genome Institute"/>
            <consortium name="Mycorrhizal Genomics Consortium"/>
            <person name="Kohler A."/>
            <person name="Kuo A."/>
            <person name="Nagy L.G."/>
            <person name="Floudas D."/>
            <person name="Copeland A."/>
            <person name="Barry K.W."/>
            <person name="Cichocki N."/>
            <person name="Veneault-Fourrey C."/>
            <person name="LaButti K."/>
            <person name="Lindquist E.A."/>
            <person name="Lipzen A."/>
            <person name="Lundell T."/>
            <person name="Morin E."/>
            <person name="Murat C."/>
            <person name="Riley R."/>
            <person name="Ohm R."/>
            <person name="Sun H."/>
            <person name="Tunlid A."/>
            <person name="Henrissat B."/>
            <person name="Grigoriev I.V."/>
            <person name="Hibbett D.S."/>
            <person name="Martin F."/>
        </authorList>
    </citation>
    <scope>NUCLEOTIDE SEQUENCE</scope>
    <source>
        <strain evidence="2 3">MUT 4182</strain>
    </source>
</reference>
<reference evidence="3" key="2">
    <citation type="submission" date="2015-01" db="EMBL/GenBank/DDBJ databases">
        <title>Evolutionary Origins and Diversification of the Mycorrhizal Mutualists.</title>
        <authorList>
            <consortium name="DOE Joint Genome Institute"/>
            <consortium name="Mycorrhizal Genomics Consortium"/>
            <person name="Kohler A."/>
            <person name="Kuo A."/>
            <person name="Nagy L.G."/>
            <person name="Floudas D."/>
            <person name="Copeland A."/>
            <person name="Barry K.W."/>
            <person name="Cichocki N."/>
            <person name="Veneault-Fourrey C."/>
            <person name="LaButti K."/>
            <person name="Lindquist E.A."/>
            <person name="Lipzen A."/>
            <person name="Lundell T."/>
            <person name="Morin E."/>
            <person name="Murat C."/>
            <person name="Riley R."/>
            <person name="Ohm R."/>
            <person name="Sun H."/>
            <person name="Tunlid A."/>
            <person name="Henrissat B."/>
            <person name="Grigoriev I.V."/>
            <person name="Hibbett D.S."/>
            <person name="Martin F."/>
        </authorList>
    </citation>
    <scope>NUCLEOTIDE SEQUENCE [LARGE SCALE GENOMIC DNA]</scope>
    <source>
        <strain evidence="3">MUT 4182</strain>
    </source>
</reference>
<sequence length="102" mass="11822">RLMKKTYIQAIASYTEAAERLKSLKRSLGTEAVLKLQLEYEEAGGEQFVENTENVKWLSRKELMRQMATLEYRSDRDAHSDVQKSSNLINLICKALQLEELQ</sequence>
<evidence type="ECO:0000313" key="2">
    <source>
        <dbReference type="EMBL" id="KIO18363.1"/>
    </source>
</evidence>
<evidence type="ECO:0000313" key="1">
    <source>
        <dbReference type="EMBL" id="KIO15683.1"/>
    </source>
</evidence>
<dbReference type="AlphaFoldDB" id="A0A0C3KAE5"/>
<proteinExistence type="predicted"/>
<evidence type="ECO:0000313" key="3">
    <source>
        <dbReference type="Proteomes" id="UP000054248"/>
    </source>
</evidence>
<organism evidence="2 3">
    <name type="scientific">Tulasnella calospora MUT 4182</name>
    <dbReference type="NCBI Taxonomy" id="1051891"/>
    <lineage>
        <taxon>Eukaryota</taxon>
        <taxon>Fungi</taxon>
        <taxon>Dikarya</taxon>
        <taxon>Basidiomycota</taxon>
        <taxon>Agaricomycotina</taxon>
        <taxon>Agaricomycetes</taxon>
        <taxon>Cantharellales</taxon>
        <taxon>Tulasnellaceae</taxon>
        <taxon>Tulasnella</taxon>
    </lineage>
</organism>
<feature type="non-terminal residue" evidence="2">
    <location>
        <position position="1"/>
    </location>
</feature>
<gene>
    <name evidence="2" type="ORF">M407DRAFT_11907</name>
    <name evidence="1" type="ORF">M407DRAFT_13187</name>
</gene>
<reference evidence="2 3" key="1">
    <citation type="submission" date="2014-04" db="EMBL/GenBank/DDBJ databases">
        <authorList>
            <consortium name="DOE Joint Genome Institute"/>
            <person name="Kuo A."/>
            <person name="Girlanda M."/>
            <person name="Perotto S."/>
            <person name="Kohler A."/>
            <person name="Nagy L.G."/>
            <person name="Floudas D."/>
            <person name="Copeland A."/>
            <person name="Barry K.W."/>
            <person name="Cichocki N."/>
            <person name="Veneault-Fourrey C."/>
            <person name="LaButti K."/>
            <person name="Lindquist E.A."/>
            <person name="Lipzen A."/>
            <person name="Lundell T."/>
            <person name="Morin E."/>
            <person name="Murat C."/>
            <person name="Sun H."/>
            <person name="Tunlid A."/>
            <person name="Henrissat B."/>
            <person name="Grigoriev I.V."/>
            <person name="Hibbett D.S."/>
            <person name="Martin F."/>
            <person name="Nordberg H.P."/>
            <person name="Cantor M.N."/>
            <person name="Hua S.X."/>
        </authorList>
    </citation>
    <scope>NUCLEOTIDE SEQUENCE [LARGE SCALE GENOMIC DNA]</scope>
    <source>
        <strain evidence="2 3">MUT 4182</strain>
    </source>
</reference>
<protein>
    <submittedName>
        <fullName evidence="2">Uncharacterized protein</fullName>
    </submittedName>
</protein>
<dbReference type="HOGENOM" id="CLU_2284289_0_0_1"/>
<name>A0A0C3KAE5_9AGAM</name>
<dbReference type="Proteomes" id="UP000054248">
    <property type="component" value="Unassembled WGS sequence"/>
</dbReference>